<evidence type="ECO:0000259" key="6">
    <source>
        <dbReference type="PROSITE" id="PS50111"/>
    </source>
</evidence>
<dbReference type="PROSITE" id="PS50046">
    <property type="entry name" value="PHYTOCHROME_2"/>
    <property type="match status" value="4"/>
</dbReference>
<dbReference type="SMART" id="SM00283">
    <property type="entry name" value="MA"/>
    <property type="match status" value="1"/>
</dbReference>
<dbReference type="SMART" id="SM00065">
    <property type="entry name" value="GAF"/>
    <property type="match status" value="4"/>
</dbReference>
<keyword evidence="1 3" id="KW-0807">Transducer</keyword>
<evidence type="ECO:0000256" key="1">
    <source>
        <dbReference type="ARBA" id="ARBA00023224"/>
    </source>
</evidence>
<dbReference type="InterPro" id="IPR004089">
    <property type="entry name" value="MCPsignal_dom"/>
</dbReference>
<dbReference type="InterPro" id="IPR029016">
    <property type="entry name" value="GAF-like_dom_sf"/>
</dbReference>
<protein>
    <submittedName>
        <fullName evidence="8">GAF domain-containing protein</fullName>
    </submittedName>
</protein>
<reference evidence="8" key="2">
    <citation type="journal article" date="2022" name="Microbiol. Resour. Announc.">
        <title>Metagenome Sequencing to Explore Phylogenomics of Terrestrial Cyanobacteria.</title>
        <authorList>
            <person name="Ward R.D."/>
            <person name="Stajich J.E."/>
            <person name="Johansen J.R."/>
            <person name="Huntemann M."/>
            <person name="Clum A."/>
            <person name="Foster B."/>
            <person name="Foster B."/>
            <person name="Roux S."/>
            <person name="Palaniappan K."/>
            <person name="Varghese N."/>
            <person name="Mukherjee S."/>
            <person name="Reddy T.B.K."/>
            <person name="Daum C."/>
            <person name="Copeland A."/>
            <person name="Chen I.A."/>
            <person name="Ivanova N.N."/>
            <person name="Kyrpides N.C."/>
            <person name="Shapiro N."/>
            <person name="Eloe-Fadrosh E.A."/>
            <person name="Pietrasiak N."/>
        </authorList>
    </citation>
    <scope>NUCLEOTIDE SEQUENCE</scope>
    <source>
        <strain evidence="8">UHER 2000/2452</strain>
    </source>
</reference>
<gene>
    <name evidence="8" type="ORF">KME15_26875</name>
</gene>
<dbReference type="GO" id="GO:0006935">
    <property type="term" value="P:chemotaxis"/>
    <property type="evidence" value="ECO:0007669"/>
    <property type="project" value="InterPro"/>
</dbReference>
<reference evidence="8" key="1">
    <citation type="submission" date="2021-05" db="EMBL/GenBank/DDBJ databases">
        <authorList>
            <person name="Pietrasiak N."/>
            <person name="Ward R."/>
            <person name="Stajich J.E."/>
            <person name="Kurbessoian T."/>
        </authorList>
    </citation>
    <scope>NUCLEOTIDE SEQUENCE</scope>
    <source>
        <strain evidence="8">UHER 2000/2452</strain>
    </source>
</reference>
<feature type="domain" description="Methyl-accepting transducer" evidence="6">
    <location>
        <begin position="860"/>
        <end position="1096"/>
    </location>
</feature>
<dbReference type="InterPro" id="IPR003018">
    <property type="entry name" value="GAF"/>
</dbReference>
<feature type="domain" description="Phytochrome chromophore attachment site" evidence="5">
    <location>
        <begin position="104"/>
        <end position="238"/>
    </location>
</feature>
<dbReference type="Gene3D" id="1.10.287.950">
    <property type="entry name" value="Methyl-accepting chemotaxis protein"/>
    <property type="match status" value="1"/>
</dbReference>
<dbReference type="Pfam" id="PF01590">
    <property type="entry name" value="GAF"/>
    <property type="match status" value="4"/>
</dbReference>
<dbReference type="GO" id="GO:0016020">
    <property type="term" value="C:membrane"/>
    <property type="evidence" value="ECO:0007669"/>
    <property type="project" value="InterPro"/>
</dbReference>
<comment type="caution">
    <text evidence="8">The sequence shown here is derived from an EMBL/GenBank/DDBJ whole genome shotgun (WGS) entry which is preliminary data.</text>
</comment>
<evidence type="ECO:0000313" key="8">
    <source>
        <dbReference type="EMBL" id="MBW4662293.1"/>
    </source>
</evidence>
<dbReference type="AlphaFoldDB" id="A0A951QGN8"/>
<dbReference type="EMBL" id="JAHHHD010000067">
    <property type="protein sequence ID" value="MBW4662293.1"/>
    <property type="molecule type" value="Genomic_DNA"/>
</dbReference>
<feature type="region of interest" description="Disordered" evidence="4">
    <location>
        <begin position="1"/>
        <end position="30"/>
    </location>
</feature>
<feature type="domain" description="Phytochrome chromophore attachment site" evidence="5">
    <location>
        <begin position="632"/>
        <end position="771"/>
    </location>
</feature>
<dbReference type="PROSITE" id="PS50111">
    <property type="entry name" value="CHEMOTAXIS_TRANSDUC_2"/>
    <property type="match status" value="1"/>
</dbReference>
<evidence type="ECO:0000256" key="2">
    <source>
        <dbReference type="ARBA" id="ARBA00029447"/>
    </source>
</evidence>
<dbReference type="CDD" id="cd11386">
    <property type="entry name" value="MCP_signal"/>
    <property type="match status" value="1"/>
</dbReference>
<sequence>MPSPNPQTPLNAANDFLSPQEAQQQHPKDDLNKAKSILTSVKTVTDKDYLTMQKLNQVRALGSQVQNSSSVKFSNGSAIPAVLKGSTNWQWLLKFSQQLHQAETIETLLQMTVTEVRQGLQIDRVLIYQFQTEDQGLVLAESMASGYTPSLGESLPAIAFGAEQRQSYQQQVVAVENTPEQSFSPYQTQLLDKYQIQTSLSIPILLGQVWGLLVVQHCSQSRQWLENEVTLLYQITTELRLQLQSLQFNHERQALTRVNDAIYQTLDHSPFIQEACQIAIEEVQQLLNVERVAIYKFRPDYFGDFLYESTAAEFPRLVGSAWEDTYLKEHKGGRFQNNGSWVVDDIYQSALSDCHVAALKNFGIRSCAVVAIKQGETLWGLLSAFQHSGSRRWRESDVNLLSSIGRQLGAALQGVNHVSQLQEQSTQMSRAAQVSHTVAEIIPKIFQSQDSEGIFRVIPQAVRSLLKCDRTAIYRLDANGSSTLVAESISKGLESLTSLDLSLLYPKTDLQPILGSPQHRPTAWTVNNIYATGQTSEEIEQLEEFDIKAYGIIPIFQEDALWGFLGVYQSHARSWSEFEVTALSQICGQFSAAMRQVSYLEQVQQQSKQLAQAAERDRSIAKIVERIRQSLDLQQIFKTTAREIRNLLSVDRVAIYRFKPESNFNRGAIVAEDIKPGYISIQSVEVDDECFGERHAASYKKGRIFAVADIHEAELTNCYVEMLTQFQVRGNLVVPLFRGEHLWGLFCIHQCSGPRNWQETEIEFAKQIALQLDTAIQQGEYIEQLRQASAQTSNLAQMEKAAKEKLQQEVIQILMAVRPALDGDLTVRAPITDDEVGTIADAYNNTLSHLQQIVTEMQHSSHRIALTSQTSEVAIASLAAQAQQQFYALDQAQERVETMVHSSEAVGSSAQMVEMTAQRTNQVVLAGDAAMDRAVEGILDVRETVTETGKRLKRLSESSQKISKVVNLISNFTTQTQLLALNASIEATRAGEYGRGFSVVADEVRSLARQSANAATEIEQLVQDIQISTAEVSTALETGIQQVAAGTDLVTKARENLNEIVDTTGQISQLVANITQAAQEQTQQCQSVKQTMSEVAEIANKTTEDSASISASFKELLIMAKTLQTHSSLFKVD</sequence>
<evidence type="ECO:0000256" key="4">
    <source>
        <dbReference type="SAM" id="MobiDB-lite"/>
    </source>
</evidence>
<evidence type="ECO:0000259" key="7">
    <source>
        <dbReference type="PROSITE" id="PS50885"/>
    </source>
</evidence>
<dbReference type="PROSITE" id="PS50885">
    <property type="entry name" value="HAMP"/>
    <property type="match status" value="1"/>
</dbReference>
<dbReference type="PANTHER" id="PTHR32089">
    <property type="entry name" value="METHYL-ACCEPTING CHEMOTAXIS PROTEIN MCPB"/>
    <property type="match status" value="1"/>
</dbReference>
<dbReference type="SMART" id="SM00304">
    <property type="entry name" value="HAMP"/>
    <property type="match status" value="1"/>
</dbReference>
<organism evidence="8 9">
    <name type="scientific">Drouetiella hepatica Uher 2000/2452</name>
    <dbReference type="NCBI Taxonomy" id="904376"/>
    <lineage>
        <taxon>Bacteria</taxon>
        <taxon>Bacillati</taxon>
        <taxon>Cyanobacteriota</taxon>
        <taxon>Cyanophyceae</taxon>
        <taxon>Oculatellales</taxon>
        <taxon>Oculatellaceae</taxon>
        <taxon>Drouetiella</taxon>
    </lineage>
</organism>
<dbReference type="PRINTS" id="PR00260">
    <property type="entry name" value="CHEMTRNSDUCR"/>
</dbReference>
<dbReference type="Pfam" id="PF00015">
    <property type="entry name" value="MCPsignal"/>
    <property type="match status" value="1"/>
</dbReference>
<evidence type="ECO:0000256" key="3">
    <source>
        <dbReference type="PROSITE-ProRule" id="PRU00284"/>
    </source>
</evidence>
<evidence type="ECO:0000259" key="5">
    <source>
        <dbReference type="PROSITE" id="PS50046"/>
    </source>
</evidence>
<evidence type="ECO:0000313" key="9">
    <source>
        <dbReference type="Proteomes" id="UP000757435"/>
    </source>
</evidence>
<dbReference type="GO" id="GO:0007165">
    <property type="term" value="P:signal transduction"/>
    <property type="evidence" value="ECO:0007669"/>
    <property type="project" value="UniProtKB-KW"/>
</dbReference>
<feature type="domain" description="Phytochrome chromophore attachment site" evidence="5">
    <location>
        <begin position="271"/>
        <end position="407"/>
    </location>
</feature>
<dbReference type="PANTHER" id="PTHR32089:SF114">
    <property type="entry name" value="METHYL-ACCEPTING CHEMOTAXIS PROTEIN MCPB"/>
    <property type="match status" value="1"/>
</dbReference>
<comment type="similarity">
    <text evidence="2">Belongs to the methyl-accepting chemotaxis (MCP) protein family.</text>
</comment>
<dbReference type="SUPFAM" id="SSF58104">
    <property type="entry name" value="Methyl-accepting chemotaxis protein (MCP) signaling domain"/>
    <property type="match status" value="1"/>
</dbReference>
<dbReference type="InterPro" id="IPR016132">
    <property type="entry name" value="Phyto_chromo_attachment"/>
</dbReference>
<dbReference type="Gene3D" id="3.30.450.40">
    <property type="match status" value="4"/>
</dbReference>
<feature type="domain" description="HAMP" evidence="7">
    <location>
        <begin position="822"/>
        <end position="855"/>
    </location>
</feature>
<dbReference type="InterPro" id="IPR003660">
    <property type="entry name" value="HAMP_dom"/>
</dbReference>
<dbReference type="Proteomes" id="UP000757435">
    <property type="component" value="Unassembled WGS sequence"/>
</dbReference>
<proteinExistence type="inferred from homology"/>
<dbReference type="InterPro" id="IPR004090">
    <property type="entry name" value="Chemotax_Me-accpt_rcpt"/>
</dbReference>
<feature type="domain" description="Phytochrome chromophore attachment site" evidence="5">
    <location>
        <begin position="450"/>
        <end position="589"/>
    </location>
</feature>
<dbReference type="GO" id="GO:0004888">
    <property type="term" value="F:transmembrane signaling receptor activity"/>
    <property type="evidence" value="ECO:0007669"/>
    <property type="project" value="InterPro"/>
</dbReference>
<dbReference type="SUPFAM" id="SSF55781">
    <property type="entry name" value="GAF domain-like"/>
    <property type="match status" value="4"/>
</dbReference>
<accession>A0A951QGN8</accession>
<name>A0A951QGN8_9CYAN</name>